<evidence type="ECO:0000313" key="1">
    <source>
        <dbReference type="EMBL" id="KAG7380923.1"/>
    </source>
</evidence>
<organism evidence="1 2">
    <name type="scientific">Phytophthora pseudosyringae</name>
    <dbReference type="NCBI Taxonomy" id="221518"/>
    <lineage>
        <taxon>Eukaryota</taxon>
        <taxon>Sar</taxon>
        <taxon>Stramenopiles</taxon>
        <taxon>Oomycota</taxon>
        <taxon>Peronosporomycetes</taxon>
        <taxon>Peronosporales</taxon>
        <taxon>Peronosporaceae</taxon>
        <taxon>Phytophthora</taxon>
    </lineage>
</organism>
<reference evidence="1" key="1">
    <citation type="submission" date="2021-02" db="EMBL/GenBank/DDBJ databases">
        <authorList>
            <person name="Palmer J.M."/>
        </authorList>
    </citation>
    <scope>NUCLEOTIDE SEQUENCE</scope>
    <source>
        <strain evidence="1">SCRP734</strain>
    </source>
</reference>
<protein>
    <recommendedName>
        <fullName evidence="3">Elicitin</fullName>
    </recommendedName>
</protein>
<comment type="caution">
    <text evidence="1">The sequence shown here is derived from an EMBL/GenBank/DDBJ whole genome shotgun (WGS) entry which is preliminary data.</text>
</comment>
<proteinExistence type="predicted"/>
<gene>
    <name evidence="1" type="ORF">PHYPSEUDO_006597</name>
</gene>
<evidence type="ECO:0008006" key="3">
    <source>
        <dbReference type="Google" id="ProtNLM"/>
    </source>
</evidence>
<evidence type="ECO:0000313" key="2">
    <source>
        <dbReference type="Proteomes" id="UP000694044"/>
    </source>
</evidence>
<keyword evidence="2" id="KW-1185">Reference proteome</keyword>
<dbReference type="OrthoDB" id="99515at2759"/>
<dbReference type="Proteomes" id="UP000694044">
    <property type="component" value="Unassembled WGS sequence"/>
</dbReference>
<accession>A0A8T1VLI5</accession>
<dbReference type="EMBL" id="JAGDFM010000269">
    <property type="protein sequence ID" value="KAG7380923.1"/>
    <property type="molecule type" value="Genomic_DNA"/>
</dbReference>
<dbReference type="AlphaFoldDB" id="A0A8T1VLI5"/>
<name>A0A8T1VLI5_9STRA</name>
<sequence length="354" mass="38009">MRMCTLPSDLLSVPDVTYPSVWTARLYSVCNRAVPSESLSEPECALAFVSISPLVAQMRSRALALLLVAAALGLVSSPVRGFDGLVSDLTVGGTRNLQELTNIDEAKVGSTTFALVDRYDCDNGMVATVRKFFKANDDTFGTCITDSSYQLYPYTGVVPDAEIVTGLVNSNACMGIITAVVLLNMPPCILDQLAMRAACETILYYSEALRNGVNAPTAGKFNELMTWRRDVNLAKAAAKPYDGKSETYSEFTKYMGKAITTSKVTVMDNFTVILDTEEADSIEMKEGEQPSFISTNSSMDYFVGKVSAAENGVDDAPVTTASKTVTTIETSDATTLAATFTTLTTMLVLATTVV</sequence>